<gene>
    <name evidence="2" type="ORF">BECKMB1821G_GA0114241_100864</name>
    <name evidence="4" type="ORF">BECKMB1821H_GA0114242_10203</name>
    <name evidence="3" type="ORF">BECKMB1821I_GA0114274_101739</name>
</gene>
<feature type="transmembrane region" description="Helical" evidence="1">
    <location>
        <begin position="59"/>
        <end position="80"/>
    </location>
</feature>
<sequence>MNNPKTNLLVLRLILTFYTVAFLLGFVLAVLPWQMLSDFLFYWGGNMGDPMSDSEMSRFVVRQTFVTLGFLGILFAILAVNPLKYGLILPIIAYGLILYGFFYLILAIGLYGLWMYWVDVLLCIGGGALLYVFQKRARETNFA</sequence>
<dbReference type="EMBL" id="CAADGH010000020">
    <property type="protein sequence ID" value="VFK75328.1"/>
    <property type="molecule type" value="Genomic_DNA"/>
</dbReference>
<proteinExistence type="predicted"/>
<accession>A0A450X593</accession>
<evidence type="ECO:0000256" key="1">
    <source>
        <dbReference type="SAM" id="Phobius"/>
    </source>
</evidence>
<dbReference type="EMBL" id="CAADFO010000008">
    <property type="protein sequence ID" value="VFK24504.1"/>
    <property type="molecule type" value="Genomic_DNA"/>
</dbReference>
<evidence type="ECO:0000313" key="4">
    <source>
        <dbReference type="EMBL" id="VFK75328.1"/>
    </source>
</evidence>
<feature type="transmembrane region" description="Helical" evidence="1">
    <location>
        <begin position="9"/>
        <end position="33"/>
    </location>
</feature>
<evidence type="ECO:0000313" key="3">
    <source>
        <dbReference type="EMBL" id="VFK30734.1"/>
    </source>
</evidence>
<evidence type="ECO:0000313" key="2">
    <source>
        <dbReference type="EMBL" id="VFK24504.1"/>
    </source>
</evidence>
<name>A0A450X593_9GAMM</name>
<organism evidence="2">
    <name type="scientific">Candidatus Kentrum sp. MB</name>
    <dbReference type="NCBI Taxonomy" id="2138164"/>
    <lineage>
        <taxon>Bacteria</taxon>
        <taxon>Pseudomonadati</taxon>
        <taxon>Pseudomonadota</taxon>
        <taxon>Gammaproteobacteria</taxon>
        <taxon>Candidatus Kentrum</taxon>
    </lineage>
</organism>
<dbReference type="EMBL" id="CAADFQ010000017">
    <property type="protein sequence ID" value="VFK30734.1"/>
    <property type="molecule type" value="Genomic_DNA"/>
</dbReference>
<protein>
    <submittedName>
        <fullName evidence="2">Uncharacterized protein</fullName>
    </submittedName>
</protein>
<keyword evidence="1" id="KW-0472">Membrane</keyword>
<feature type="transmembrane region" description="Helical" evidence="1">
    <location>
        <begin position="114"/>
        <end position="133"/>
    </location>
</feature>
<reference evidence="2" key="1">
    <citation type="submission" date="2019-02" db="EMBL/GenBank/DDBJ databases">
        <authorList>
            <person name="Gruber-Vodicka R. H."/>
            <person name="Seah K. B. B."/>
        </authorList>
    </citation>
    <scope>NUCLEOTIDE SEQUENCE</scope>
    <source>
        <strain evidence="2">BECK_BZ197</strain>
        <strain evidence="4">BECK_BZ198</strain>
        <strain evidence="3">BECK_BZ199</strain>
    </source>
</reference>
<dbReference type="AlphaFoldDB" id="A0A450X593"/>
<feature type="transmembrane region" description="Helical" evidence="1">
    <location>
        <begin position="87"/>
        <end position="108"/>
    </location>
</feature>
<keyword evidence="1" id="KW-0812">Transmembrane</keyword>
<keyword evidence="1" id="KW-1133">Transmembrane helix</keyword>